<reference evidence="2 3" key="1">
    <citation type="submission" date="2016-09" db="EMBL/GenBank/DDBJ databases">
        <title>Metabolic pathway, cell adaptation mechanisms and a novel monoxygenase revealed through proteogenomic-transcription analysis of a Sphingomonas haloaromaticamans strain degrading the fungicide ortho-phenylphenol.</title>
        <authorList>
            <person name="Perruchon C."/>
            <person name="Papadopoulou E.S."/>
            <person name="Rousidou C."/>
            <person name="Vasileiadis S."/>
            <person name="Tanou G."/>
            <person name="Amoutzias G."/>
            <person name="Molassiotis A."/>
            <person name="Karpouzas D.G."/>
        </authorList>
    </citation>
    <scope>NUCLEOTIDE SEQUENCE [LARGE SCALE GENOMIC DNA]</scope>
    <source>
        <strain evidence="2 3">P3</strain>
    </source>
</reference>
<dbReference type="RefSeq" id="WP_070933505.1">
    <property type="nucleotide sequence ID" value="NZ_MIPT01000001.1"/>
</dbReference>
<dbReference type="SUPFAM" id="SSF54427">
    <property type="entry name" value="NTF2-like"/>
    <property type="match status" value="1"/>
</dbReference>
<keyword evidence="3" id="KW-1185">Reference proteome</keyword>
<dbReference type="AlphaFoldDB" id="A0A1S1HDG1"/>
<protein>
    <submittedName>
        <fullName evidence="2">SnoaL-like domain protein</fullName>
    </submittedName>
</protein>
<dbReference type="InterPro" id="IPR037401">
    <property type="entry name" value="SnoaL-like"/>
</dbReference>
<comment type="caution">
    <text evidence="2">The sequence shown here is derived from an EMBL/GenBank/DDBJ whole genome shotgun (WGS) entry which is preliminary data.</text>
</comment>
<dbReference type="Proteomes" id="UP000179467">
    <property type="component" value="Unassembled WGS sequence"/>
</dbReference>
<organism evidence="2 3">
    <name type="scientific">Edaphosphingomonas haloaromaticamans</name>
    <dbReference type="NCBI Taxonomy" id="653954"/>
    <lineage>
        <taxon>Bacteria</taxon>
        <taxon>Pseudomonadati</taxon>
        <taxon>Pseudomonadota</taxon>
        <taxon>Alphaproteobacteria</taxon>
        <taxon>Sphingomonadales</taxon>
        <taxon>Rhizorhabdaceae</taxon>
        <taxon>Edaphosphingomonas</taxon>
    </lineage>
</organism>
<evidence type="ECO:0000313" key="2">
    <source>
        <dbReference type="EMBL" id="OHT19546.1"/>
    </source>
</evidence>
<name>A0A1S1HDG1_9SPHN</name>
<accession>A0A1S1HDG1</accession>
<sequence length="126" mass="14061">MEATALMRRYYDAYNRGDAAELSALLAEDVVLRSAAGEQIGRDAYLATYRWMIERFEDRMTPEHIESDAAGATVSIHDRLTARIDVPDFLGRSVRAGDVIELALTGRYTIAGDRIARIEISPRSPD</sequence>
<evidence type="ECO:0000313" key="3">
    <source>
        <dbReference type="Proteomes" id="UP000179467"/>
    </source>
</evidence>
<dbReference type="Pfam" id="PF12680">
    <property type="entry name" value="SnoaL_2"/>
    <property type="match status" value="1"/>
</dbReference>
<proteinExistence type="predicted"/>
<dbReference type="EMBL" id="MIPT01000001">
    <property type="protein sequence ID" value="OHT19546.1"/>
    <property type="molecule type" value="Genomic_DNA"/>
</dbReference>
<dbReference type="Gene3D" id="3.10.450.50">
    <property type="match status" value="1"/>
</dbReference>
<evidence type="ECO:0000259" key="1">
    <source>
        <dbReference type="Pfam" id="PF12680"/>
    </source>
</evidence>
<dbReference type="OrthoDB" id="5737531at2"/>
<gene>
    <name evidence="2" type="ORF">BHE75_01533</name>
</gene>
<dbReference type="InterPro" id="IPR032710">
    <property type="entry name" value="NTF2-like_dom_sf"/>
</dbReference>
<feature type="domain" description="SnoaL-like" evidence="1">
    <location>
        <begin position="8"/>
        <end position="118"/>
    </location>
</feature>